<evidence type="ECO:0000313" key="9">
    <source>
        <dbReference type="EMBL" id="DAE17700.1"/>
    </source>
</evidence>
<evidence type="ECO:0000256" key="2">
    <source>
        <dbReference type="ARBA" id="ARBA00012726"/>
    </source>
</evidence>
<dbReference type="PANTHER" id="PTHR43749:SF2">
    <property type="entry name" value="RNA-SPLICING LIGASE RTCB"/>
    <property type="match status" value="1"/>
</dbReference>
<evidence type="ECO:0000256" key="4">
    <source>
        <dbReference type="ARBA" id="ARBA00022723"/>
    </source>
</evidence>
<evidence type="ECO:0000256" key="7">
    <source>
        <dbReference type="ARBA" id="ARBA00023211"/>
    </source>
</evidence>
<reference evidence="9" key="1">
    <citation type="journal article" date="2021" name="Proc. Natl. Acad. Sci. U.S.A.">
        <title>A Catalog of Tens of Thousands of Viruses from Human Metagenomes Reveals Hidden Associations with Chronic Diseases.</title>
        <authorList>
            <person name="Tisza M.J."/>
            <person name="Buck C.B."/>
        </authorList>
    </citation>
    <scope>NUCLEOTIDE SEQUENCE</scope>
    <source>
        <strain evidence="9">Ctn8H20</strain>
    </source>
</reference>
<comment type="catalytic activity">
    <reaction evidence="8">
        <text>a 3'-end 3'-phospho-ribonucleotide-RNA + a 5'-end dephospho-ribonucleoside-RNA + GTP = a ribonucleotidyl-ribonucleotide-RNA + GMP + diphosphate</text>
        <dbReference type="Rhea" id="RHEA:68076"/>
        <dbReference type="Rhea" id="RHEA-COMP:10463"/>
        <dbReference type="Rhea" id="RHEA-COMP:13936"/>
        <dbReference type="Rhea" id="RHEA-COMP:17355"/>
        <dbReference type="ChEBI" id="CHEBI:33019"/>
        <dbReference type="ChEBI" id="CHEBI:37565"/>
        <dbReference type="ChEBI" id="CHEBI:58115"/>
        <dbReference type="ChEBI" id="CHEBI:83062"/>
        <dbReference type="ChEBI" id="CHEBI:138284"/>
        <dbReference type="ChEBI" id="CHEBI:173118"/>
        <dbReference type="EC" id="6.5.1.8"/>
    </reaction>
</comment>
<dbReference type="EMBL" id="BK015645">
    <property type="protein sequence ID" value="DAE17700.1"/>
    <property type="molecule type" value="Genomic_DNA"/>
</dbReference>
<keyword evidence="7" id="KW-0464">Manganese</keyword>
<dbReference type="GO" id="GO:0003909">
    <property type="term" value="F:DNA ligase activity"/>
    <property type="evidence" value="ECO:0007669"/>
    <property type="project" value="TreeGrafter"/>
</dbReference>
<evidence type="ECO:0000256" key="5">
    <source>
        <dbReference type="ARBA" id="ARBA00022741"/>
    </source>
</evidence>
<dbReference type="GO" id="GO:0042245">
    <property type="term" value="P:RNA repair"/>
    <property type="evidence" value="ECO:0007669"/>
    <property type="project" value="TreeGrafter"/>
</dbReference>
<keyword evidence="4" id="KW-0479">Metal-binding</keyword>
<keyword evidence="3 9" id="KW-0436">Ligase</keyword>
<dbReference type="PANTHER" id="PTHR43749">
    <property type="entry name" value="RNA-SPLICING LIGASE RTCB"/>
    <property type="match status" value="1"/>
</dbReference>
<accession>A0A8S5QGN1</accession>
<evidence type="ECO:0000256" key="3">
    <source>
        <dbReference type="ARBA" id="ARBA00022598"/>
    </source>
</evidence>
<dbReference type="GO" id="GO:0005525">
    <property type="term" value="F:GTP binding"/>
    <property type="evidence" value="ECO:0007669"/>
    <property type="project" value="UniProtKB-KW"/>
</dbReference>
<evidence type="ECO:0000256" key="6">
    <source>
        <dbReference type="ARBA" id="ARBA00023134"/>
    </source>
</evidence>
<dbReference type="GO" id="GO:0006396">
    <property type="term" value="P:RNA processing"/>
    <property type="evidence" value="ECO:0007669"/>
    <property type="project" value="InterPro"/>
</dbReference>
<proteinExistence type="predicted"/>
<sequence>MIELKGQYNKDCKIFNDEIEEDAMTLIYSLLNVPVFENVPVRIMPDVHLGKSIVIGFTAPITNMICPSHVGVDIGCSISTYITDAKINPEEYPILEHKIRQKCPLGFNIQEKRIFEMKDFLKFLRIEYNKANSSWPEMIGERDLSEKGISKMLQRIGMDEGIFYKSLGSVGSGNHFLELGDCNGHYAFTIHCGSRNFGVKVCKYWERVAKEVKIDRTAFSKAIDELKASTVDKTTLPEKIKQLKREYEIGTPQGYLKGEDMKGYLSDMVIATAYAAYNHELLAHIIADIFRKVNGGKVVDKIKSVHNYVDFQDHMIRKGAIRSYEYERMVVPFNMRDGLAICVGKSNEEWNCSCSHGAGRKLSRSAAKKELSLDEFTETMKDVYSTSVCRGTLDEAPGAYKDTETILDLIQDTCEVLYMIKPVVNMKATEIVEED</sequence>
<keyword evidence="6" id="KW-0342">GTP-binding</keyword>
<dbReference type="SUPFAM" id="SSF103365">
    <property type="entry name" value="Hypothetical protein PH1602"/>
    <property type="match status" value="1"/>
</dbReference>
<protein>
    <recommendedName>
        <fullName evidence="2">3'-phosphate/5'-hydroxy nucleic acid ligase</fullName>
        <ecNumber evidence="2">6.5.1.8</ecNumber>
    </recommendedName>
</protein>
<organism evidence="9">
    <name type="scientific">Myoviridae sp. ctn8H20</name>
    <dbReference type="NCBI Taxonomy" id="2825169"/>
    <lineage>
        <taxon>Viruses</taxon>
        <taxon>Duplodnaviria</taxon>
        <taxon>Heunggongvirae</taxon>
        <taxon>Uroviricota</taxon>
        <taxon>Caudoviricetes</taxon>
    </lineage>
</organism>
<dbReference type="InterPro" id="IPR001233">
    <property type="entry name" value="RtcB"/>
</dbReference>
<evidence type="ECO:0000256" key="8">
    <source>
        <dbReference type="ARBA" id="ARBA00047746"/>
    </source>
</evidence>
<dbReference type="Gene3D" id="3.90.1860.10">
    <property type="entry name" value="tRNA-splicing ligase RtcB"/>
    <property type="match status" value="1"/>
</dbReference>
<dbReference type="InterPro" id="IPR052915">
    <property type="entry name" value="RtcB-like"/>
</dbReference>
<dbReference type="Pfam" id="PF01139">
    <property type="entry name" value="RtcB"/>
    <property type="match status" value="1"/>
</dbReference>
<dbReference type="InterPro" id="IPR036025">
    <property type="entry name" value="RtcB-like_sf"/>
</dbReference>
<name>A0A8S5QGN1_9CAUD</name>
<dbReference type="GO" id="GO:0030145">
    <property type="term" value="F:manganese ion binding"/>
    <property type="evidence" value="ECO:0007669"/>
    <property type="project" value="TreeGrafter"/>
</dbReference>
<dbReference type="GO" id="GO:0006281">
    <property type="term" value="P:DNA repair"/>
    <property type="evidence" value="ECO:0007669"/>
    <property type="project" value="TreeGrafter"/>
</dbReference>
<comment type="cofactor">
    <cofactor evidence="1">
        <name>Mn(2+)</name>
        <dbReference type="ChEBI" id="CHEBI:29035"/>
    </cofactor>
</comment>
<dbReference type="EC" id="6.5.1.8" evidence="2"/>
<evidence type="ECO:0000256" key="1">
    <source>
        <dbReference type="ARBA" id="ARBA00001936"/>
    </source>
</evidence>
<keyword evidence="5" id="KW-0547">Nucleotide-binding</keyword>
<dbReference type="GO" id="GO:0170057">
    <property type="term" value="F:RNA ligase (GTP) activity"/>
    <property type="evidence" value="ECO:0007669"/>
    <property type="project" value="UniProtKB-EC"/>
</dbReference>